<dbReference type="AlphaFoldDB" id="A0A857DN06"/>
<accession>A0A857DN06</accession>
<dbReference type="Gene3D" id="3.40.50.150">
    <property type="entry name" value="Vaccinia Virus protein VP39"/>
    <property type="match status" value="1"/>
</dbReference>
<comment type="catalytic activity">
    <reaction evidence="4 5">
        <text>L-glutaminyl-[peptide chain release factor] + S-adenosyl-L-methionine = N(5)-methyl-L-glutaminyl-[peptide chain release factor] + S-adenosyl-L-homocysteine + H(+)</text>
        <dbReference type="Rhea" id="RHEA:42896"/>
        <dbReference type="Rhea" id="RHEA-COMP:10271"/>
        <dbReference type="Rhea" id="RHEA-COMP:10272"/>
        <dbReference type="ChEBI" id="CHEBI:15378"/>
        <dbReference type="ChEBI" id="CHEBI:30011"/>
        <dbReference type="ChEBI" id="CHEBI:57856"/>
        <dbReference type="ChEBI" id="CHEBI:59789"/>
        <dbReference type="ChEBI" id="CHEBI:61891"/>
        <dbReference type="EC" id="2.1.1.297"/>
    </reaction>
</comment>
<comment type="similarity">
    <text evidence="5">Belongs to the protein N5-glutamine methyltransferase family. PrmC subfamily.</text>
</comment>
<dbReference type="NCBIfam" id="TIGR00536">
    <property type="entry name" value="hemK_fam"/>
    <property type="match status" value="1"/>
</dbReference>
<comment type="function">
    <text evidence="5">Methylates the class 1 translation termination release factors RF1/PrfA and RF2/PrfB on the glutamine residue of the universally conserved GGQ motif.</text>
</comment>
<keyword evidence="3 5" id="KW-0949">S-adenosyl-L-methionine</keyword>
<evidence type="ECO:0000259" key="6">
    <source>
        <dbReference type="Pfam" id="PF05175"/>
    </source>
</evidence>
<dbReference type="InterPro" id="IPR019874">
    <property type="entry name" value="RF_methyltr_PrmC"/>
</dbReference>
<dbReference type="GO" id="GO:0003676">
    <property type="term" value="F:nucleic acid binding"/>
    <property type="evidence" value="ECO:0007669"/>
    <property type="project" value="InterPro"/>
</dbReference>
<dbReference type="HAMAP" id="MF_02126">
    <property type="entry name" value="RF_methyltr_PrmC"/>
    <property type="match status" value="1"/>
</dbReference>
<dbReference type="Pfam" id="PF17827">
    <property type="entry name" value="PrmC_N"/>
    <property type="match status" value="1"/>
</dbReference>
<protein>
    <recommendedName>
        <fullName evidence="5">Release factor glutamine methyltransferase</fullName>
        <shortName evidence="5">RF MTase</shortName>
        <ecNumber evidence="5">2.1.1.297</ecNumber>
    </recommendedName>
    <alternativeName>
        <fullName evidence="5">N5-glutamine methyltransferase PrmC</fullName>
    </alternativeName>
    <alternativeName>
        <fullName evidence="5">Protein-(glutamine-N5) MTase PrmC</fullName>
    </alternativeName>
    <alternativeName>
        <fullName evidence="5">Protein-glutamine N-methyltransferase PrmC</fullName>
    </alternativeName>
</protein>
<dbReference type="InterPro" id="IPR040758">
    <property type="entry name" value="PrmC_N"/>
</dbReference>
<keyword evidence="2 5" id="KW-0808">Transferase</keyword>
<feature type="domain" description="Methyltransferase small" evidence="6">
    <location>
        <begin position="128"/>
        <end position="208"/>
    </location>
</feature>
<organism evidence="8 9">
    <name type="scientific">Dehalobacter restrictus</name>
    <dbReference type="NCBI Taxonomy" id="55583"/>
    <lineage>
        <taxon>Bacteria</taxon>
        <taxon>Bacillati</taxon>
        <taxon>Bacillota</taxon>
        <taxon>Clostridia</taxon>
        <taxon>Eubacteriales</taxon>
        <taxon>Desulfitobacteriaceae</taxon>
        <taxon>Dehalobacter</taxon>
    </lineage>
</organism>
<feature type="binding site" evidence="5">
    <location>
        <position position="200"/>
    </location>
    <ligand>
        <name>S-adenosyl-L-methionine</name>
        <dbReference type="ChEBI" id="CHEBI:59789"/>
    </ligand>
</feature>
<dbReference type="Gene3D" id="1.10.8.10">
    <property type="entry name" value="DNA helicase RuvA subunit, C-terminal domain"/>
    <property type="match status" value="1"/>
</dbReference>
<gene>
    <name evidence="5 8" type="primary">prmC</name>
    <name evidence="8" type="ORF">GQ588_14395</name>
</gene>
<dbReference type="InterPro" id="IPR029063">
    <property type="entry name" value="SAM-dependent_MTases_sf"/>
</dbReference>
<evidence type="ECO:0000256" key="5">
    <source>
        <dbReference type="HAMAP-Rule" id="MF_02126"/>
    </source>
</evidence>
<evidence type="ECO:0000256" key="3">
    <source>
        <dbReference type="ARBA" id="ARBA00022691"/>
    </source>
</evidence>
<dbReference type="Pfam" id="PF05175">
    <property type="entry name" value="MTS"/>
    <property type="match status" value="1"/>
</dbReference>
<dbReference type="PROSITE" id="PS00092">
    <property type="entry name" value="N6_MTASE"/>
    <property type="match status" value="1"/>
</dbReference>
<dbReference type="InterPro" id="IPR007848">
    <property type="entry name" value="Small_mtfrase_dom"/>
</dbReference>
<dbReference type="Proteomes" id="UP000430508">
    <property type="component" value="Chromosome"/>
</dbReference>
<sequence length="292" mass="32663">MTDRLDAHQPMELLRQGAQYLAQCGVPDARAEADLILAFVLKTTRDKLYAECDRVVASPEREIYNDFLKRRGQREPLAYLLKTREFMGLDFFVDPSVLIPRPETELLVEKVLELGKNMGRERENSEIPSKVLDLCTGSGAIAVAVAYHWKQAAVVAVDVSSEALTVAKINAANMNVNIDFRQGDLFAPVQGEKFSLIVSNPPYVSEHEILKCPPEVRKEPVLALLAGKDGLDFYRRIAMNATEFLSHEGIILVEIGYSQGTRVRELFTAAGYQTELFSDYAGLDRIVLARKE</sequence>
<dbReference type="NCBIfam" id="TIGR03534">
    <property type="entry name" value="RF_mod_PrmC"/>
    <property type="match status" value="1"/>
</dbReference>
<dbReference type="CDD" id="cd02440">
    <property type="entry name" value="AdoMet_MTases"/>
    <property type="match status" value="1"/>
</dbReference>
<dbReference type="PANTHER" id="PTHR18895">
    <property type="entry name" value="HEMK METHYLTRANSFERASE"/>
    <property type="match status" value="1"/>
</dbReference>
<comment type="caution">
    <text evidence="5">Lacks conserved residue(s) required for the propagation of feature annotation.</text>
</comment>
<dbReference type="SUPFAM" id="SSF53335">
    <property type="entry name" value="S-adenosyl-L-methionine-dependent methyltransferases"/>
    <property type="match status" value="1"/>
</dbReference>
<dbReference type="EMBL" id="CP046996">
    <property type="protein sequence ID" value="QHA01745.1"/>
    <property type="molecule type" value="Genomic_DNA"/>
</dbReference>
<evidence type="ECO:0000259" key="7">
    <source>
        <dbReference type="Pfam" id="PF17827"/>
    </source>
</evidence>
<dbReference type="RefSeq" id="WP_019225001.1">
    <property type="nucleotide sequence ID" value="NZ_CP046996.1"/>
</dbReference>
<dbReference type="EC" id="2.1.1.297" evidence="5"/>
<dbReference type="InterPro" id="IPR002052">
    <property type="entry name" value="DNA_methylase_N6_adenine_CS"/>
</dbReference>
<name>A0A857DN06_9FIRM</name>
<keyword evidence="1 5" id="KW-0489">Methyltransferase</keyword>
<feature type="binding site" evidence="5">
    <location>
        <begin position="200"/>
        <end position="203"/>
    </location>
    <ligand>
        <name>substrate</name>
    </ligand>
</feature>
<dbReference type="InterPro" id="IPR050320">
    <property type="entry name" value="N5-glutamine_MTase"/>
</dbReference>
<evidence type="ECO:0000256" key="1">
    <source>
        <dbReference type="ARBA" id="ARBA00022603"/>
    </source>
</evidence>
<dbReference type="FunFam" id="3.40.50.150:FF:000053">
    <property type="entry name" value="Release factor glutamine methyltransferase"/>
    <property type="match status" value="1"/>
</dbReference>
<dbReference type="GO" id="GO:0102559">
    <property type="term" value="F:peptide chain release factor N(5)-glutamine methyltransferase activity"/>
    <property type="evidence" value="ECO:0007669"/>
    <property type="project" value="UniProtKB-EC"/>
</dbReference>
<dbReference type="PANTHER" id="PTHR18895:SF74">
    <property type="entry name" value="MTRF1L RELEASE FACTOR GLUTAMINE METHYLTRANSFERASE"/>
    <property type="match status" value="1"/>
</dbReference>
<evidence type="ECO:0000256" key="2">
    <source>
        <dbReference type="ARBA" id="ARBA00022679"/>
    </source>
</evidence>
<dbReference type="GO" id="GO:0032259">
    <property type="term" value="P:methylation"/>
    <property type="evidence" value="ECO:0007669"/>
    <property type="project" value="UniProtKB-KW"/>
</dbReference>
<feature type="binding site" evidence="5">
    <location>
        <position position="158"/>
    </location>
    <ligand>
        <name>S-adenosyl-L-methionine</name>
        <dbReference type="ChEBI" id="CHEBI:59789"/>
    </ligand>
</feature>
<evidence type="ECO:0000256" key="4">
    <source>
        <dbReference type="ARBA" id="ARBA00048391"/>
    </source>
</evidence>
<evidence type="ECO:0000313" key="8">
    <source>
        <dbReference type="EMBL" id="QHA01745.1"/>
    </source>
</evidence>
<proteinExistence type="inferred from homology"/>
<dbReference type="InterPro" id="IPR004556">
    <property type="entry name" value="HemK-like"/>
</dbReference>
<evidence type="ECO:0000313" key="9">
    <source>
        <dbReference type="Proteomes" id="UP000430508"/>
    </source>
</evidence>
<reference evidence="8 9" key="1">
    <citation type="submission" date="2019-12" db="EMBL/GenBank/DDBJ databases">
        <title>Sequence classification of anaerobic respiratory reductive dehalogenases: First we see many, then we see few.</title>
        <authorList>
            <person name="Molenda O."/>
            <person name="Puentes Jacome L.A."/>
            <person name="Cao X."/>
            <person name="Nesbo C.L."/>
            <person name="Tang S."/>
            <person name="Morson N."/>
            <person name="Patron J."/>
            <person name="Lomheim L."/>
            <person name="Wishart D.S."/>
            <person name="Edwards E.A."/>
        </authorList>
    </citation>
    <scope>NUCLEOTIDE SEQUENCE [LARGE SCALE GENOMIC DNA]</scope>
    <source>
        <strain evidence="8 9">12DCA</strain>
    </source>
</reference>
<feature type="domain" description="Release factor glutamine methyltransferase N-terminal" evidence="7">
    <location>
        <begin position="12"/>
        <end position="81"/>
    </location>
</feature>